<dbReference type="OrthoDB" id="795612at2"/>
<reference evidence="1" key="1">
    <citation type="submission" date="2011-09" db="EMBL/GenBank/DDBJ databases">
        <title>The permanent draft genome of Mucilaginibacter paludis DSM 18603.</title>
        <authorList>
            <consortium name="US DOE Joint Genome Institute (JGI-PGF)"/>
            <person name="Lucas S."/>
            <person name="Han J."/>
            <person name="Lapidus A."/>
            <person name="Bruce D."/>
            <person name="Goodwin L."/>
            <person name="Pitluck S."/>
            <person name="Peters L."/>
            <person name="Kyrpides N."/>
            <person name="Mavromatis K."/>
            <person name="Ivanova N."/>
            <person name="Mikhailova N."/>
            <person name="Held B."/>
            <person name="Detter J.C."/>
            <person name="Tapia R."/>
            <person name="Han C."/>
            <person name="Land M."/>
            <person name="Hauser L."/>
            <person name="Markowitz V."/>
            <person name="Cheng J.-F."/>
            <person name="Hugenholtz P."/>
            <person name="Woyke T."/>
            <person name="Wu D."/>
            <person name="Tindall B."/>
            <person name="Brambilla E."/>
            <person name="Klenk H.-P."/>
            <person name="Eisen J.A."/>
        </authorList>
    </citation>
    <scope>NUCLEOTIDE SEQUENCE [LARGE SCALE GENOMIC DNA]</scope>
    <source>
        <strain evidence="1">DSM 18603</strain>
    </source>
</reference>
<evidence type="ECO:0000313" key="2">
    <source>
        <dbReference type="Proteomes" id="UP000002774"/>
    </source>
</evidence>
<sequence length="282" mass="32321">MKYIVITLIIWVKLFAAFSQNFPQKQISIPLSNQKGVPFAIGNEIKDYYIDGFEIDDKGDFYFLGGSSTICLAKFSGSKLVYQHLFSKNITIGSQLFFKRDTLYSYNSEIPHTTSLINPSNGQLLKKYKSKDKEDINSFRFLPDGIVVESYGKSPVHYYLYDLIGDKIKEVPNKYNLPFMTPSSLSPWATSQFIGMWNDKFVFYSRRIDSNNMKDGFFTTDSTGKILQQKVILDYLNTFGQTFAESPPEFRKIRNGNLYVLGRKGKLAMITEIPLATFFSPQ</sequence>
<dbReference type="AlphaFoldDB" id="H1Y0E9"/>
<dbReference type="HOGENOM" id="CLU_986310_0_0_10"/>
<dbReference type="Proteomes" id="UP000002774">
    <property type="component" value="Chromosome"/>
</dbReference>
<evidence type="ECO:0000313" key="1">
    <source>
        <dbReference type="EMBL" id="EHQ28198.1"/>
    </source>
</evidence>
<proteinExistence type="predicted"/>
<dbReference type="EMBL" id="CM001403">
    <property type="protein sequence ID" value="EHQ28198.1"/>
    <property type="molecule type" value="Genomic_DNA"/>
</dbReference>
<dbReference type="RefSeq" id="WP_008508946.1">
    <property type="nucleotide sequence ID" value="NZ_CM001403.1"/>
</dbReference>
<gene>
    <name evidence="1" type="ORF">Mucpa_4107</name>
</gene>
<organism evidence="1 2">
    <name type="scientific">Mucilaginibacter paludis DSM 18603</name>
    <dbReference type="NCBI Taxonomy" id="714943"/>
    <lineage>
        <taxon>Bacteria</taxon>
        <taxon>Pseudomonadati</taxon>
        <taxon>Bacteroidota</taxon>
        <taxon>Sphingobacteriia</taxon>
        <taxon>Sphingobacteriales</taxon>
        <taxon>Sphingobacteriaceae</taxon>
        <taxon>Mucilaginibacter</taxon>
    </lineage>
</organism>
<dbReference type="SUPFAM" id="SSF82171">
    <property type="entry name" value="DPP6 N-terminal domain-like"/>
    <property type="match status" value="1"/>
</dbReference>
<accession>H1Y0E9</accession>
<name>H1Y0E9_9SPHI</name>
<protein>
    <submittedName>
        <fullName evidence="1">Uncharacterized protein</fullName>
    </submittedName>
</protein>
<keyword evidence="2" id="KW-1185">Reference proteome</keyword>